<dbReference type="AlphaFoldDB" id="A0A0D0EEE9"/>
<organism evidence="1 3">
    <name type="scientific">Flavobacterium hibernum</name>
    <dbReference type="NCBI Taxonomy" id="37752"/>
    <lineage>
        <taxon>Bacteria</taxon>
        <taxon>Pseudomonadati</taxon>
        <taxon>Bacteroidota</taxon>
        <taxon>Flavobacteriia</taxon>
        <taxon>Flavobacteriales</taxon>
        <taxon>Flavobacteriaceae</taxon>
        <taxon>Flavobacterium</taxon>
    </lineage>
</organism>
<gene>
    <name evidence="2" type="ORF">B0A73_12255</name>
    <name evidence="1" type="ORF">IW18_14005</name>
</gene>
<proteinExistence type="predicted"/>
<evidence type="ECO:0008006" key="5">
    <source>
        <dbReference type="Google" id="ProtNLM"/>
    </source>
</evidence>
<protein>
    <recommendedName>
        <fullName evidence="5">Lipoprotein</fullName>
    </recommendedName>
</protein>
<reference evidence="1 3" key="1">
    <citation type="submission" date="2015-01" db="EMBL/GenBank/DDBJ databases">
        <title>Genome of Flavobacterium hibernum DSM 12611.</title>
        <authorList>
            <person name="Stropko S.J."/>
            <person name="Pipes S.E."/>
            <person name="Newman J.D."/>
        </authorList>
    </citation>
    <scope>NUCLEOTIDE SEQUENCE [LARGE SCALE GENOMIC DNA]</scope>
    <source>
        <strain evidence="1 3">DSM 12611</strain>
    </source>
</reference>
<reference evidence="2 4" key="2">
    <citation type="submission" date="2016-11" db="EMBL/GenBank/DDBJ databases">
        <title>Whole genomes of Flavobacteriaceae.</title>
        <authorList>
            <person name="Stine C."/>
            <person name="Li C."/>
            <person name="Tadesse D."/>
        </authorList>
    </citation>
    <scope>NUCLEOTIDE SEQUENCE [LARGE SCALE GENOMIC DNA]</scope>
    <source>
        <strain evidence="2 4">ATCC 51468</strain>
    </source>
</reference>
<comment type="caution">
    <text evidence="1">The sequence shown here is derived from an EMBL/GenBank/DDBJ whole genome shotgun (WGS) entry which is preliminary data.</text>
</comment>
<dbReference type="EMBL" id="MUGX01000013">
    <property type="protein sequence ID" value="OXA87080.1"/>
    <property type="molecule type" value="Genomic_DNA"/>
</dbReference>
<evidence type="ECO:0000313" key="1">
    <source>
        <dbReference type="EMBL" id="KIO52234.1"/>
    </source>
</evidence>
<dbReference type="PROSITE" id="PS51257">
    <property type="entry name" value="PROKAR_LIPOPROTEIN"/>
    <property type="match status" value="1"/>
</dbReference>
<evidence type="ECO:0000313" key="2">
    <source>
        <dbReference type="EMBL" id="OXA87080.1"/>
    </source>
</evidence>
<dbReference type="STRING" id="37752.IW18_14005"/>
<accession>A0A0D0EEE9</accession>
<evidence type="ECO:0000313" key="3">
    <source>
        <dbReference type="Proteomes" id="UP000032061"/>
    </source>
</evidence>
<dbReference type="Proteomes" id="UP000198302">
    <property type="component" value="Unassembled WGS sequence"/>
</dbReference>
<sequence length="149" mass="17799">MNQKKTKKIKLFMKKIIFFFLLIITISCKNKEIDHSKDNDTEIQKIGHLYQPEKINTGPVKSDIDLNKKSYEINIYNSDLLEKNMKFLKGHSAKIAILYRNFLIQNEYNYNNIVVRIHQKNNSSYDFKYSEKQLLEIENKRHLNPSENK</sequence>
<dbReference type="EMBL" id="JPRK01000011">
    <property type="protein sequence ID" value="KIO52234.1"/>
    <property type="molecule type" value="Genomic_DNA"/>
</dbReference>
<dbReference type="Proteomes" id="UP000032061">
    <property type="component" value="Unassembled WGS sequence"/>
</dbReference>
<evidence type="ECO:0000313" key="4">
    <source>
        <dbReference type="Proteomes" id="UP000198302"/>
    </source>
</evidence>
<keyword evidence="4" id="KW-1185">Reference proteome</keyword>
<name>A0A0D0EEE9_9FLAO</name>